<name>A0A932HXY2_UNCTE</name>
<dbReference type="Proteomes" id="UP000782312">
    <property type="component" value="Unassembled WGS sequence"/>
</dbReference>
<dbReference type="NCBIfam" id="TIGR00136">
    <property type="entry name" value="mnmG_gidA"/>
    <property type="match status" value="1"/>
</dbReference>
<dbReference type="SMART" id="SM01228">
    <property type="entry name" value="GIDA_assoc_3"/>
    <property type="match status" value="1"/>
</dbReference>
<keyword evidence="11" id="KW-0963">Cytoplasm</keyword>
<evidence type="ECO:0000256" key="9">
    <source>
        <dbReference type="ARBA" id="ARBA00025948"/>
    </source>
</evidence>
<dbReference type="GO" id="GO:0050660">
    <property type="term" value="F:flavin adenine dinucleotide binding"/>
    <property type="evidence" value="ECO:0007669"/>
    <property type="project" value="UniProtKB-UniRule"/>
</dbReference>
<dbReference type="PROSITE" id="PS01281">
    <property type="entry name" value="GIDA_2"/>
    <property type="match status" value="1"/>
</dbReference>
<dbReference type="AlphaFoldDB" id="A0A932HXY2"/>
<evidence type="ECO:0000259" key="12">
    <source>
        <dbReference type="SMART" id="SM01228"/>
    </source>
</evidence>
<dbReference type="Pfam" id="PF13932">
    <property type="entry name" value="SAM_GIDA_C"/>
    <property type="match status" value="1"/>
</dbReference>
<evidence type="ECO:0000256" key="10">
    <source>
        <dbReference type="ARBA" id="ARBA00031800"/>
    </source>
</evidence>
<keyword evidence="8 11" id="KW-0520">NAD</keyword>
<dbReference type="InterPro" id="IPR026904">
    <property type="entry name" value="MnmG_C"/>
</dbReference>
<dbReference type="InterPro" id="IPR020595">
    <property type="entry name" value="MnmG-rel_CS"/>
</dbReference>
<accession>A0A932HXY2</accession>
<dbReference type="HAMAP" id="MF_00129">
    <property type="entry name" value="MnmG_GidA"/>
    <property type="match status" value="1"/>
</dbReference>
<feature type="domain" description="tRNA uridine 5-carboxymethylaminomethyl modification enzyme C-terminal subdomain" evidence="12">
    <location>
        <begin position="551"/>
        <end position="622"/>
    </location>
</feature>
<dbReference type="InterPro" id="IPR044920">
    <property type="entry name" value="MnmG_C_subdom_sf"/>
</dbReference>
<feature type="binding site" evidence="11">
    <location>
        <begin position="271"/>
        <end position="285"/>
    </location>
    <ligand>
        <name>NAD(+)</name>
        <dbReference type="ChEBI" id="CHEBI:57540"/>
    </ligand>
</feature>
<dbReference type="PANTHER" id="PTHR11806">
    <property type="entry name" value="GLUCOSE INHIBITED DIVISION PROTEIN A"/>
    <property type="match status" value="1"/>
</dbReference>
<protein>
    <recommendedName>
        <fullName evidence="4 11">tRNA uridine 5-carboxymethylaminomethyl modification enzyme MnmG</fullName>
    </recommendedName>
    <alternativeName>
        <fullName evidence="10 11">Glucose-inhibited division protein A</fullName>
    </alternativeName>
</protein>
<comment type="caution">
    <text evidence="11">Lacks conserved residue(s) required for the propagation of feature annotation.</text>
</comment>
<proteinExistence type="inferred from homology"/>
<dbReference type="InterPro" id="IPR036188">
    <property type="entry name" value="FAD/NAD-bd_sf"/>
</dbReference>
<sequence>MVSAGYDVIVVGAGHAGCEAALASARMGARTLLLTMNLDTVGLMSCNPAIGGLAKGVLVREVDALGGEMARAIDATGIQFRMLNTSKGPAVQALRAQADKQAYRLYMKRAVEQQPGLHLKQGMLRRLLIENGRVVGVETLLREEFRARAVVLTPGTFTRGLLHYGDRKVEGGRAGEGASHGLTEQLTGMGFRVGRLKTGTPPRLDGKTIDYSELAIQLGDEPPIPFSYRTEALTQPQMPCWITWTNPETHAVIRANLDRAPMYNGQIEGTGVRYCPSIEDKVMRFAAKEAHQIFLEPEGRETCEIYVNGISTSLPAEVQLQLVRTIKGLERAEMMRAGYAVEYDFVDPTELHPSLMTKRAPGLFHAGQMNGTTGYEEAAAQGLMAGINAVRFGRGEEPVVLGREEAYIGVLIDDLVTKGTTEPYRMFTSRAEHRLLLRHDNADHRLLPLGHRLGSADAETWRRFGDRQLKSKEFLDYVESRPLVLKPEVLAALETIGAPSPRKPLTLGSFLRRPDADPALAARLDALQGGRFGELWEGLDRESRRFVLAEVKYKEYLEREAQQVAVLRAADRVRIPEELRYAEVSHLTAEVRQRLEEVRPRTLGQASRISGVTPAAIAVLEVHLRRGQDKNGGSAAV</sequence>
<evidence type="ECO:0000256" key="8">
    <source>
        <dbReference type="ARBA" id="ARBA00023027"/>
    </source>
</evidence>
<gene>
    <name evidence="11 13" type="primary">mnmG</name>
    <name evidence="11" type="synonym">gidA</name>
    <name evidence="13" type="ORF">HYZ11_09140</name>
</gene>
<dbReference type="GO" id="GO:0002098">
    <property type="term" value="P:tRNA wobble uridine modification"/>
    <property type="evidence" value="ECO:0007669"/>
    <property type="project" value="InterPro"/>
</dbReference>
<evidence type="ECO:0000256" key="3">
    <source>
        <dbReference type="ARBA" id="ARBA00007653"/>
    </source>
</evidence>
<dbReference type="GO" id="GO:0005829">
    <property type="term" value="C:cytosol"/>
    <property type="evidence" value="ECO:0007669"/>
    <property type="project" value="TreeGrafter"/>
</dbReference>
<comment type="similarity">
    <text evidence="3 11">Belongs to the MnmG family.</text>
</comment>
<dbReference type="Pfam" id="PF01134">
    <property type="entry name" value="GIDA"/>
    <property type="match status" value="1"/>
</dbReference>
<feature type="binding site" evidence="11">
    <location>
        <begin position="12"/>
        <end position="17"/>
    </location>
    <ligand>
        <name>FAD</name>
        <dbReference type="ChEBI" id="CHEBI:57692"/>
    </ligand>
</feature>
<comment type="subunit">
    <text evidence="9 11">Homodimer. Heterotetramer of two MnmE and two MnmG subunits.</text>
</comment>
<dbReference type="InterPro" id="IPR002218">
    <property type="entry name" value="MnmG-rel"/>
</dbReference>
<comment type="cofactor">
    <cofactor evidence="1 11">
        <name>FAD</name>
        <dbReference type="ChEBI" id="CHEBI:57692"/>
    </cofactor>
</comment>
<dbReference type="Gene3D" id="3.50.50.60">
    <property type="entry name" value="FAD/NAD(P)-binding domain"/>
    <property type="match status" value="2"/>
</dbReference>
<dbReference type="InterPro" id="IPR040131">
    <property type="entry name" value="MnmG_N"/>
</dbReference>
<comment type="subcellular location">
    <subcellularLocation>
        <location evidence="11">Cytoplasm</location>
    </subcellularLocation>
</comment>
<keyword evidence="5 11" id="KW-0285">Flavoprotein</keyword>
<dbReference type="GO" id="GO:0030488">
    <property type="term" value="P:tRNA methylation"/>
    <property type="evidence" value="ECO:0007669"/>
    <property type="project" value="TreeGrafter"/>
</dbReference>
<evidence type="ECO:0000256" key="2">
    <source>
        <dbReference type="ARBA" id="ARBA00003717"/>
    </source>
</evidence>
<keyword evidence="7 11" id="KW-0274">FAD</keyword>
<evidence type="ECO:0000313" key="13">
    <source>
        <dbReference type="EMBL" id="MBI3127754.1"/>
    </source>
</evidence>
<comment type="caution">
    <text evidence="13">The sequence shown here is derived from an EMBL/GenBank/DDBJ whole genome shotgun (WGS) entry which is preliminary data.</text>
</comment>
<dbReference type="EMBL" id="JACPUR010000019">
    <property type="protein sequence ID" value="MBI3127754.1"/>
    <property type="molecule type" value="Genomic_DNA"/>
</dbReference>
<keyword evidence="6 11" id="KW-0819">tRNA processing</keyword>
<evidence type="ECO:0000256" key="6">
    <source>
        <dbReference type="ARBA" id="ARBA00022694"/>
    </source>
</evidence>
<evidence type="ECO:0000256" key="7">
    <source>
        <dbReference type="ARBA" id="ARBA00022827"/>
    </source>
</evidence>
<evidence type="ECO:0000256" key="5">
    <source>
        <dbReference type="ARBA" id="ARBA00022630"/>
    </source>
</evidence>
<evidence type="ECO:0000313" key="14">
    <source>
        <dbReference type="Proteomes" id="UP000782312"/>
    </source>
</evidence>
<dbReference type="PANTHER" id="PTHR11806:SF0">
    <property type="entry name" value="PROTEIN MTO1 HOMOLOG, MITOCHONDRIAL"/>
    <property type="match status" value="1"/>
</dbReference>
<evidence type="ECO:0000256" key="1">
    <source>
        <dbReference type="ARBA" id="ARBA00001974"/>
    </source>
</evidence>
<organism evidence="13 14">
    <name type="scientific">Tectimicrobiota bacterium</name>
    <dbReference type="NCBI Taxonomy" id="2528274"/>
    <lineage>
        <taxon>Bacteria</taxon>
        <taxon>Pseudomonadati</taxon>
        <taxon>Nitrospinota/Tectimicrobiota group</taxon>
        <taxon>Candidatus Tectimicrobiota</taxon>
    </lineage>
</organism>
<dbReference type="PROSITE" id="PS01280">
    <property type="entry name" value="GIDA_1"/>
    <property type="match status" value="1"/>
</dbReference>
<comment type="function">
    <text evidence="2 11">NAD-binding protein involved in the addition of a carboxymethylaminomethyl (cmnm) group at the wobble position (U34) of certain tRNAs, forming tRNA-cmnm(5)s(2)U34.</text>
</comment>
<dbReference type="InterPro" id="IPR047001">
    <property type="entry name" value="MnmG_C_subdom"/>
</dbReference>
<evidence type="ECO:0000256" key="4">
    <source>
        <dbReference type="ARBA" id="ARBA00020461"/>
    </source>
</evidence>
<dbReference type="FunFam" id="3.50.50.60:FF:000002">
    <property type="entry name" value="tRNA uridine 5-carboxymethylaminomethyl modification enzyme MnmG"/>
    <property type="match status" value="1"/>
</dbReference>
<dbReference type="FunFam" id="1.10.150.570:FF:000001">
    <property type="entry name" value="tRNA uridine 5-carboxymethylaminomethyl modification enzyme MnmG"/>
    <property type="match status" value="1"/>
</dbReference>
<dbReference type="InterPro" id="IPR004416">
    <property type="entry name" value="MnmG"/>
</dbReference>
<reference evidence="13" key="1">
    <citation type="submission" date="2020-07" db="EMBL/GenBank/DDBJ databases">
        <title>Huge and variable diversity of episymbiotic CPR bacteria and DPANN archaea in groundwater ecosystems.</title>
        <authorList>
            <person name="He C.Y."/>
            <person name="Keren R."/>
            <person name="Whittaker M."/>
            <person name="Farag I.F."/>
            <person name="Doudna J."/>
            <person name="Cate J.H.D."/>
            <person name="Banfield J.F."/>
        </authorList>
    </citation>
    <scope>NUCLEOTIDE SEQUENCE</scope>
    <source>
        <strain evidence="13">NC_groundwater_763_Ag_S-0.2um_68_21</strain>
    </source>
</reference>
<evidence type="ECO:0000256" key="11">
    <source>
        <dbReference type="HAMAP-Rule" id="MF_00129"/>
    </source>
</evidence>
<dbReference type="SUPFAM" id="SSF51905">
    <property type="entry name" value="FAD/NAD(P)-binding domain"/>
    <property type="match status" value="1"/>
</dbReference>
<dbReference type="Gene3D" id="1.10.150.570">
    <property type="entry name" value="GidA associated domain, C-terminal subdomain"/>
    <property type="match status" value="1"/>
</dbReference>